<dbReference type="eggNOG" id="COG3829">
    <property type="taxonomic scope" value="Bacteria"/>
</dbReference>
<dbReference type="SMART" id="SM00382">
    <property type="entry name" value="AAA"/>
    <property type="match status" value="1"/>
</dbReference>
<dbReference type="SMART" id="SM00091">
    <property type="entry name" value="PAS"/>
    <property type="match status" value="1"/>
</dbReference>
<dbReference type="CDD" id="cd00130">
    <property type="entry name" value="PAS"/>
    <property type="match status" value="1"/>
</dbReference>
<keyword evidence="2" id="KW-0067">ATP-binding</keyword>
<feature type="domain" description="PAS" evidence="7">
    <location>
        <begin position="197"/>
        <end position="271"/>
    </location>
</feature>
<dbReference type="GO" id="GO:0000156">
    <property type="term" value="F:phosphorelay response regulator activity"/>
    <property type="evidence" value="ECO:0007669"/>
    <property type="project" value="InterPro"/>
</dbReference>
<dbReference type="PROSITE" id="PS00688">
    <property type="entry name" value="SIGMA54_INTERACT_3"/>
    <property type="match status" value="1"/>
</dbReference>
<dbReference type="AlphaFoldDB" id="R4KEW5"/>
<evidence type="ECO:0000259" key="7">
    <source>
        <dbReference type="PROSITE" id="PS50112"/>
    </source>
</evidence>
<dbReference type="GO" id="GO:0006355">
    <property type="term" value="P:regulation of DNA-templated transcription"/>
    <property type="evidence" value="ECO:0007669"/>
    <property type="project" value="InterPro"/>
</dbReference>
<keyword evidence="1" id="KW-0547">Nucleotide-binding</keyword>
<dbReference type="PROSITE" id="PS00676">
    <property type="entry name" value="SIGMA54_INTERACT_2"/>
    <property type="match status" value="1"/>
</dbReference>
<dbReference type="HOGENOM" id="CLU_000445_8_5_9"/>
<dbReference type="InterPro" id="IPR009057">
    <property type="entry name" value="Homeodomain-like_sf"/>
</dbReference>
<dbReference type="InterPro" id="IPR027417">
    <property type="entry name" value="P-loop_NTPase"/>
</dbReference>
<accession>R4KEW5</accession>
<keyword evidence="9" id="KW-1185">Reference proteome</keyword>
<evidence type="ECO:0000259" key="6">
    <source>
        <dbReference type="PROSITE" id="PS50045"/>
    </source>
</evidence>
<dbReference type="Pfam" id="PF06506">
    <property type="entry name" value="PrpR_N"/>
    <property type="match status" value="1"/>
</dbReference>
<dbReference type="SUPFAM" id="SSF52540">
    <property type="entry name" value="P-loop containing nucleoside triphosphate hydrolases"/>
    <property type="match status" value="1"/>
</dbReference>
<evidence type="ECO:0000256" key="1">
    <source>
        <dbReference type="ARBA" id="ARBA00022741"/>
    </source>
</evidence>
<dbReference type="InterPro" id="IPR010524">
    <property type="entry name" value="Sig_transdc_resp-reg_PrpR_N"/>
</dbReference>
<dbReference type="InterPro" id="IPR000014">
    <property type="entry name" value="PAS"/>
</dbReference>
<dbReference type="InterPro" id="IPR035965">
    <property type="entry name" value="PAS-like_dom_sf"/>
</dbReference>
<dbReference type="PROSITE" id="PS00675">
    <property type="entry name" value="SIGMA54_INTERACT_1"/>
    <property type="match status" value="1"/>
</dbReference>
<dbReference type="InterPro" id="IPR025943">
    <property type="entry name" value="Sigma_54_int_dom_ATP-bd_2"/>
</dbReference>
<dbReference type="Pfam" id="PF25601">
    <property type="entry name" value="AAA_lid_14"/>
    <property type="match status" value="1"/>
</dbReference>
<dbReference type="Pfam" id="PF00989">
    <property type="entry name" value="PAS"/>
    <property type="match status" value="1"/>
</dbReference>
<dbReference type="InterPro" id="IPR013767">
    <property type="entry name" value="PAS_fold"/>
</dbReference>
<dbReference type="InterPro" id="IPR025944">
    <property type="entry name" value="Sigma_54_int_dom_CS"/>
</dbReference>
<dbReference type="Gene3D" id="3.30.450.20">
    <property type="entry name" value="PAS domain"/>
    <property type="match status" value="1"/>
</dbReference>
<dbReference type="Proteomes" id="UP000013520">
    <property type="component" value="Chromosome"/>
</dbReference>
<dbReference type="OrthoDB" id="9803970at2"/>
<evidence type="ECO:0000256" key="2">
    <source>
        <dbReference type="ARBA" id="ARBA00022840"/>
    </source>
</evidence>
<dbReference type="InterPro" id="IPR002197">
    <property type="entry name" value="HTH_Fis"/>
</dbReference>
<dbReference type="FunFam" id="3.40.50.300:FF:000006">
    <property type="entry name" value="DNA-binding transcriptional regulator NtrC"/>
    <property type="match status" value="1"/>
</dbReference>
<dbReference type="KEGG" id="dgi:Desgi_0657"/>
<organism evidence="8 9">
    <name type="scientific">Desulfoscipio gibsoniae DSM 7213</name>
    <dbReference type="NCBI Taxonomy" id="767817"/>
    <lineage>
        <taxon>Bacteria</taxon>
        <taxon>Bacillati</taxon>
        <taxon>Bacillota</taxon>
        <taxon>Clostridia</taxon>
        <taxon>Eubacteriales</taxon>
        <taxon>Desulfallaceae</taxon>
        <taxon>Desulfoscipio</taxon>
    </lineage>
</organism>
<dbReference type="InterPro" id="IPR025662">
    <property type="entry name" value="Sigma_54_int_dom_ATP-bd_1"/>
</dbReference>
<gene>
    <name evidence="8" type="ORF">Desgi_0657</name>
</gene>
<keyword evidence="5" id="KW-0804">Transcription</keyword>
<dbReference type="Gene3D" id="3.40.50.300">
    <property type="entry name" value="P-loop containing nucleotide triphosphate hydrolases"/>
    <property type="match status" value="1"/>
</dbReference>
<protein>
    <submittedName>
        <fullName evidence="8">Transcriptional regulator containing PAS, AAA-type ATPase, and DNA-binding domains</fullName>
    </submittedName>
</protein>
<dbReference type="InterPro" id="IPR002078">
    <property type="entry name" value="Sigma_54_int"/>
</dbReference>
<dbReference type="InterPro" id="IPR058031">
    <property type="entry name" value="AAA_lid_NorR"/>
</dbReference>
<dbReference type="GO" id="GO:0043565">
    <property type="term" value="F:sequence-specific DNA binding"/>
    <property type="evidence" value="ECO:0007669"/>
    <property type="project" value="InterPro"/>
</dbReference>
<evidence type="ECO:0000313" key="9">
    <source>
        <dbReference type="Proteomes" id="UP000013520"/>
    </source>
</evidence>
<reference evidence="8 9" key="1">
    <citation type="submission" date="2012-01" db="EMBL/GenBank/DDBJ databases">
        <title>Complete sequence of Desulfotomaculum gibsoniae DSM 7213.</title>
        <authorList>
            <consortium name="US DOE Joint Genome Institute"/>
            <person name="Lucas S."/>
            <person name="Han J."/>
            <person name="Lapidus A."/>
            <person name="Cheng J.-F."/>
            <person name="Goodwin L."/>
            <person name="Pitluck S."/>
            <person name="Peters L."/>
            <person name="Ovchinnikova G."/>
            <person name="Teshima H."/>
            <person name="Detter J.C."/>
            <person name="Han C."/>
            <person name="Tapia R."/>
            <person name="Land M."/>
            <person name="Hauser L."/>
            <person name="Kyrpides N."/>
            <person name="Ivanova N."/>
            <person name="Pagani I."/>
            <person name="Parshina S."/>
            <person name="Plugge C."/>
            <person name="Muyzer G."/>
            <person name="Kuever J."/>
            <person name="Ivanova A."/>
            <person name="Nazina T."/>
            <person name="Klenk H.-P."/>
            <person name="Brambilla E."/>
            <person name="Spring S."/>
            <person name="Stams A.F."/>
            <person name="Woyke T."/>
        </authorList>
    </citation>
    <scope>NUCLEOTIDE SEQUENCE [LARGE SCALE GENOMIC DNA]</scope>
    <source>
        <strain evidence="8 9">DSM 7213</strain>
    </source>
</reference>
<dbReference type="CDD" id="cd00009">
    <property type="entry name" value="AAA"/>
    <property type="match status" value="1"/>
</dbReference>
<evidence type="ECO:0000313" key="8">
    <source>
        <dbReference type="EMBL" id="AGL00212.1"/>
    </source>
</evidence>
<evidence type="ECO:0000256" key="5">
    <source>
        <dbReference type="ARBA" id="ARBA00023163"/>
    </source>
</evidence>
<evidence type="ECO:0000256" key="3">
    <source>
        <dbReference type="ARBA" id="ARBA00023015"/>
    </source>
</evidence>
<dbReference type="EMBL" id="CP003273">
    <property type="protein sequence ID" value="AGL00212.1"/>
    <property type="molecule type" value="Genomic_DNA"/>
</dbReference>
<dbReference type="RefSeq" id="WP_006524665.1">
    <property type="nucleotide sequence ID" value="NC_021184.1"/>
</dbReference>
<dbReference type="SUPFAM" id="SSF46689">
    <property type="entry name" value="Homeodomain-like"/>
    <property type="match status" value="1"/>
</dbReference>
<dbReference type="SUPFAM" id="SSF159800">
    <property type="entry name" value="PrpR receptor domain-like"/>
    <property type="match status" value="1"/>
</dbReference>
<feature type="domain" description="Sigma-54 factor interaction" evidence="6">
    <location>
        <begin position="335"/>
        <end position="563"/>
    </location>
</feature>
<dbReference type="GO" id="GO:0005524">
    <property type="term" value="F:ATP binding"/>
    <property type="evidence" value="ECO:0007669"/>
    <property type="project" value="UniProtKB-KW"/>
</dbReference>
<dbReference type="PROSITE" id="PS50112">
    <property type="entry name" value="PAS"/>
    <property type="match status" value="1"/>
</dbReference>
<dbReference type="InterPro" id="IPR003593">
    <property type="entry name" value="AAA+_ATPase"/>
</dbReference>
<dbReference type="Pfam" id="PF02954">
    <property type="entry name" value="HTH_8"/>
    <property type="match status" value="1"/>
</dbReference>
<keyword evidence="3" id="KW-0805">Transcription regulation</keyword>
<dbReference type="PANTHER" id="PTHR32071">
    <property type="entry name" value="TRANSCRIPTIONAL REGULATORY PROTEIN"/>
    <property type="match status" value="1"/>
</dbReference>
<dbReference type="Gene3D" id="1.10.8.60">
    <property type="match status" value="1"/>
</dbReference>
<keyword evidence="4 8" id="KW-0238">DNA-binding</keyword>
<dbReference type="Gene3D" id="3.40.50.10660">
    <property type="entry name" value="PrpR receptor domain-like"/>
    <property type="match status" value="1"/>
</dbReference>
<dbReference type="Gene3D" id="1.10.10.60">
    <property type="entry name" value="Homeodomain-like"/>
    <property type="match status" value="1"/>
</dbReference>
<proteinExistence type="predicted"/>
<dbReference type="SUPFAM" id="SSF55785">
    <property type="entry name" value="PYP-like sensor domain (PAS domain)"/>
    <property type="match status" value="1"/>
</dbReference>
<sequence length="655" mass="74237">MIPRIGHIIFHSHLIDICSEAYQDFKNDIGSMEIAQPDPLDEKEILAAAKKLEKKCDILISRVDTVELLSEHLNIPVIARSVTFSNVLDALKTARNKGRRIALVTHHTQEYELSDWPRVLGIEVAKFYYHSRQDALDTIHEVKRFNPDVVVGGVLIASHASDLSLSYEIIQMKKDTIIRSIWKALDVFRAIQKEKEYIREFQLLLDLLHEGFIFLDKDHNITYINNCACQIFKADKANLLNKDLFNVLHDIISPDGVASLQTAVDDQINTPHLGLLLPRKEGSIVANIVRSSLKDPQNKTIITFTETSQLQSIEYKIRKQLSNKGLVAKFSLNDIIGSSKTIRLAKEKASAFANTDSTVLLYGETGTGKEIFAHSIHKLSSRAKGPFVSVNCSALPKELAESELFGYEEGAFTGAKKAGKQGIFELAHEGTLFLDEIGTMPLELQAKLLRVIQEKEISRLGGTRIIPINVRIIAATNNNLETAIQEGVFRQDLYFRLNVLLLRIPPLRERPEDIPLLFNYFVKKFAIKSHTNINTLKDLSLLANYPWPGNVRELENFAERYVALTTYHQPSPFPLEELFEEIRCGLTLSHAKSEPLDTVHINKQTLSEARFASERDLLLKVGEKVNWNRKKMAQMLNISQATLWRKMKKALPEKF</sequence>
<dbReference type="PANTHER" id="PTHR32071:SF57">
    <property type="entry name" value="C4-DICARBOXYLATE TRANSPORT TRANSCRIPTIONAL REGULATORY PROTEIN DCTD"/>
    <property type="match status" value="1"/>
</dbReference>
<dbReference type="PROSITE" id="PS50045">
    <property type="entry name" value="SIGMA54_INTERACT_4"/>
    <property type="match status" value="1"/>
</dbReference>
<dbReference type="Gene3D" id="3.40.50.2300">
    <property type="match status" value="1"/>
</dbReference>
<dbReference type="Pfam" id="PF00158">
    <property type="entry name" value="Sigma54_activat"/>
    <property type="match status" value="1"/>
</dbReference>
<evidence type="ECO:0000256" key="4">
    <source>
        <dbReference type="ARBA" id="ARBA00023125"/>
    </source>
</evidence>
<name>R4KEW5_9FIRM</name>